<dbReference type="PATRIC" id="fig|1305731.5.peg.2057"/>
<gene>
    <name evidence="1" type="ORF">HLUCCX14_16375</name>
</gene>
<proteinExistence type="predicted"/>
<dbReference type="EMBL" id="LJZQ01000036">
    <property type="protein sequence ID" value="KPQ27105.1"/>
    <property type="molecule type" value="Genomic_DNA"/>
</dbReference>
<dbReference type="Proteomes" id="UP000050416">
    <property type="component" value="Unassembled WGS sequence"/>
</dbReference>
<dbReference type="CDD" id="cd07821">
    <property type="entry name" value="PYR_PYL_RCAR_like"/>
    <property type="match status" value="1"/>
</dbReference>
<reference evidence="1 2" key="1">
    <citation type="submission" date="2015-09" db="EMBL/GenBank/DDBJ databases">
        <title>Identification and resolution of microdiversity through metagenomic sequencing of parallel consortia.</title>
        <authorList>
            <person name="Nelson W.C."/>
            <person name="Romine M.F."/>
            <person name="Lindemann S.R."/>
        </authorList>
    </citation>
    <scope>NUCLEOTIDE SEQUENCE [LARGE SCALE GENOMIC DNA]</scope>
    <source>
        <strain evidence="1">HL-55</strain>
    </source>
</reference>
<dbReference type="InterPro" id="IPR019587">
    <property type="entry name" value="Polyketide_cyclase/dehydratase"/>
</dbReference>
<name>A0A0P7YA45_9GAMM</name>
<evidence type="ECO:0000313" key="2">
    <source>
        <dbReference type="Proteomes" id="UP000050416"/>
    </source>
</evidence>
<dbReference type="SUPFAM" id="SSF55961">
    <property type="entry name" value="Bet v1-like"/>
    <property type="match status" value="1"/>
</dbReference>
<sequence length="142" mass="15698">MAMYTIEINETFDVPRRKVFALFADHHRFGKMIGAPVKRIKDSDQADPNGIGSIRKIGIGPLSLEETVLGFEPDSLIEYAITSLSPIKNHLGQIRFSDTPDGQTAVNYTITFEDIVPFSGKVVSAALEQGLRRGIRRVPKLA</sequence>
<accession>A0A0P7YA45</accession>
<dbReference type="OrthoDB" id="4459835at2"/>
<evidence type="ECO:0000313" key="1">
    <source>
        <dbReference type="EMBL" id="KPQ27105.1"/>
    </source>
</evidence>
<comment type="caution">
    <text evidence="1">The sequence shown here is derived from an EMBL/GenBank/DDBJ whole genome shotgun (WGS) entry which is preliminary data.</text>
</comment>
<dbReference type="Pfam" id="PF10604">
    <property type="entry name" value="Polyketide_cyc2"/>
    <property type="match status" value="1"/>
</dbReference>
<dbReference type="InterPro" id="IPR023393">
    <property type="entry name" value="START-like_dom_sf"/>
</dbReference>
<dbReference type="AlphaFoldDB" id="A0A0P7YA45"/>
<dbReference type="Gene3D" id="3.30.530.20">
    <property type="match status" value="1"/>
</dbReference>
<organism evidence="1 2">
    <name type="scientific">Marinobacter excellens HL-55</name>
    <dbReference type="NCBI Taxonomy" id="1305731"/>
    <lineage>
        <taxon>Bacteria</taxon>
        <taxon>Pseudomonadati</taxon>
        <taxon>Pseudomonadota</taxon>
        <taxon>Gammaproteobacteria</taxon>
        <taxon>Pseudomonadales</taxon>
        <taxon>Marinobacteraceae</taxon>
        <taxon>Marinobacter</taxon>
    </lineage>
</organism>
<dbReference type="STRING" id="1305731.GCA_000934705_01941"/>
<protein>
    <submittedName>
        <fullName evidence="1">Polyketide cyclase / dehydrase and lipid transport</fullName>
    </submittedName>
</protein>